<dbReference type="GO" id="GO:0003676">
    <property type="term" value="F:nucleic acid binding"/>
    <property type="evidence" value="ECO:0007669"/>
    <property type="project" value="InterPro"/>
</dbReference>
<dbReference type="InterPro" id="IPR036397">
    <property type="entry name" value="RNaseH_sf"/>
</dbReference>
<dbReference type="EMBL" id="JABEZZ010000009">
    <property type="protein sequence ID" value="MBA0594236.1"/>
    <property type="molecule type" value="Genomic_DNA"/>
</dbReference>
<comment type="caution">
    <text evidence="2">The sequence shown here is derived from an EMBL/GenBank/DDBJ whole genome shotgun (WGS) entry which is preliminary data.</text>
</comment>
<sequence length="205" mass="23212">MAAASGDLKGACIKRHAPVITHLLSLQMTVLSLERPQQKGIWIGSGLSILIWQDYWLPGKNRALITTNKVARLECVSDLILPNPNRRDRQLIYSTFTEEEGNLIFALEIGFMKIILESDSKTIIKNLQATKEDYSEIRPITWDVKALTMKFSSCHFEFVAGESNAVAHAMAVEGMRRSEDSFWVEDALLKAMEMADLDRLFIWPP</sequence>
<organism evidence="2 3">
    <name type="scientific">Gossypium raimondii</name>
    <name type="common">Peruvian cotton</name>
    <name type="synonym">Gossypium klotzschianum subsp. raimondii</name>
    <dbReference type="NCBI Taxonomy" id="29730"/>
    <lineage>
        <taxon>Eukaryota</taxon>
        <taxon>Viridiplantae</taxon>
        <taxon>Streptophyta</taxon>
        <taxon>Embryophyta</taxon>
        <taxon>Tracheophyta</taxon>
        <taxon>Spermatophyta</taxon>
        <taxon>Magnoliopsida</taxon>
        <taxon>eudicotyledons</taxon>
        <taxon>Gunneridae</taxon>
        <taxon>Pentapetalae</taxon>
        <taxon>rosids</taxon>
        <taxon>malvids</taxon>
        <taxon>Malvales</taxon>
        <taxon>Malvaceae</taxon>
        <taxon>Malvoideae</taxon>
        <taxon>Gossypium</taxon>
    </lineage>
</organism>
<dbReference type="Gene3D" id="3.30.420.10">
    <property type="entry name" value="Ribonuclease H-like superfamily/Ribonuclease H"/>
    <property type="match status" value="1"/>
</dbReference>
<protein>
    <recommendedName>
        <fullName evidence="1">RNase H type-1 domain-containing protein</fullName>
    </recommendedName>
</protein>
<dbReference type="PANTHER" id="PTHR47723:SF19">
    <property type="entry name" value="POLYNUCLEOTIDYL TRANSFERASE, RIBONUCLEASE H-LIKE SUPERFAMILY PROTEIN"/>
    <property type="match status" value="1"/>
</dbReference>
<name>A0A7J8PYS2_GOSRA</name>
<accession>A0A7J8PYS2</accession>
<dbReference type="InterPro" id="IPR044730">
    <property type="entry name" value="RNase_H-like_dom_plant"/>
</dbReference>
<dbReference type="Pfam" id="PF13456">
    <property type="entry name" value="RVT_3"/>
    <property type="match status" value="1"/>
</dbReference>
<evidence type="ECO:0000313" key="2">
    <source>
        <dbReference type="EMBL" id="MBA0594236.1"/>
    </source>
</evidence>
<dbReference type="GO" id="GO:0004523">
    <property type="term" value="F:RNA-DNA hybrid ribonuclease activity"/>
    <property type="evidence" value="ECO:0007669"/>
    <property type="project" value="InterPro"/>
</dbReference>
<dbReference type="CDD" id="cd06222">
    <property type="entry name" value="RNase_H_like"/>
    <property type="match status" value="1"/>
</dbReference>
<evidence type="ECO:0000313" key="3">
    <source>
        <dbReference type="Proteomes" id="UP000593578"/>
    </source>
</evidence>
<feature type="domain" description="RNase H type-1" evidence="1">
    <location>
        <begin position="103"/>
        <end position="171"/>
    </location>
</feature>
<proteinExistence type="predicted"/>
<dbReference type="InterPro" id="IPR053151">
    <property type="entry name" value="RNase_H-like"/>
</dbReference>
<dbReference type="PANTHER" id="PTHR47723">
    <property type="entry name" value="OS05G0353850 PROTEIN"/>
    <property type="match status" value="1"/>
</dbReference>
<evidence type="ECO:0000259" key="1">
    <source>
        <dbReference type="Pfam" id="PF13456"/>
    </source>
</evidence>
<dbReference type="AlphaFoldDB" id="A0A7J8PYS2"/>
<gene>
    <name evidence="2" type="ORF">Gorai_011148</name>
</gene>
<dbReference type="Proteomes" id="UP000593578">
    <property type="component" value="Unassembled WGS sequence"/>
</dbReference>
<reference evidence="2 3" key="1">
    <citation type="journal article" date="2019" name="Genome Biol. Evol.">
        <title>Insights into the evolution of the New World diploid cottons (Gossypium, subgenus Houzingenia) based on genome sequencing.</title>
        <authorList>
            <person name="Grover C.E."/>
            <person name="Arick M.A. 2nd"/>
            <person name="Thrash A."/>
            <person name="Conover J.L."/>
            <person name="Sanders W.S."/>
            <person name="Peterson D.G."/>
            <person name="Frelichowski J.E."/>
            <person name="Scheffler J.A."/>
            <person name="Scheffler B.E."/>
            <person name="Wendel J.F."/>
        </authorList>
    </citation>
    <scope>NUCLEOTIDE SEQUENCE [LARGE SCALE GENOMIC DNA]</scope>
    <source>
        <strain evidence="2">8</strain>
        <tissue evidence="2">Leaf</tissue>
    </source>
</reference>
<dbReference type="InterPro" id="IPR002156">
    <property type="entry name" value="RNaseH_domain"/>
</dbReference>